<evidence type="ECO:0000313" key="3">
    <source>
        <dbReference type="Proteomes" id="UP000277811"/>
    </source>
</evidence>
<evidence type="ECO:0000259" key="1">
    <source>
        <dbReference type="Pfam" id="PF01208"/>
    </source>
</evidence>
<dbReference type="InterPro" id="IPR000257">
    <property type="entry name" value="Uroporphyrinogen_deCOase"/>
</dbReference>
<dbReference type="PANTHER" id="PTHR47099:SF1">
    <property type="entry name" value="METHYLCOBAMIDE:COM METHYLTRANSFERASE MTBA"/>
    <property type="match status" value="1"/>
</dbReference>
<proteinExistence type="predicted"/>
<dbReference type="EMBL" id="UPPP01000077">
    <property type="protein sequence ID" value="VBB07607.1"/>
    <property type="molecule type" value="Genomic_DNA"/>
</dbReference>
<reference evidence="2 3" key="1">
    <citation type="submission" date="2018-06" db="EMBL/GenBank/DDBJ databases">
        <authorList>
            <person name="Strepis N."/>
        </authorList>
    </citation>
    <scope>NUCLEOTIDE SEQUENCE [LARGE SCALE GENOMIC DNA]</scope>
    <source>
        <strain evidence="2">LUCI</strain>
    </source>
</reference>
<dbReference type="PANTHER" id="PTHR47099">
    <property type="entry name" value="METHYLCOBAMIDE:COM METHYLTRANSFERASE MTBA"/>
    <property type="match status" value="1"/>
</dbReference>
<evidence type="ECO:0000313" key="2">
    <source>
        <dbReference type="EMBL" id="VBB07607.1"/>
    </source>
</evidence>
<dbReference type="InterPro" id="IPR038071">
    <property type="entry name" value="UROD/MetE-like_sf"/>
</dbReference>
<sequence>MKRNMVQWLDTIVKERAALPIMTYPGLNLVNKSVMDVITDGQNQFLCIEALSRKYPMAATVTIMDLSVEAEVFGSQIRYSEQEVPTVIGKIVSGLEDAEKLQVPPVGDGRTQAYLDAARIAAAQIKDRPVLAGQIGPFSLAGRLMDMTEIMITMMEDPEIVHLVLEKCTCFLVEYCKAFKAGGANGVIIAEPAAGLLSPAKCDEFSSQYVKRIVDAVQDETFAVILHNCGNTVKQVSSMVSTGAKGLHFGNAVKMTDILPQVPADRIAFGNIDPAGVFKGGTREEVKMKTKELLSAMQPFSNFVLSSGCDIPPGTSLDNIDAFFQALNEYNSNLEK</sequence>
<name>A0A498R9I0_9FIRM</name>
<dbReference type="OrthoDB" id="9780425at2"/>
<keyword evidence="3" id="KW-1185">Reference proteome</keyword>
<dbReference type="SUPFAM" id="SSF51726">
    <property type="entry name" value="UROD/MetE-like"/>
    <property type="match status" value="1"/>
</dbReference>
<dbReference type="AlphaFoldDB" id="A0A498R9I0"/>
<dbReference type="RefSeq" id="WP_122628539.1">
    <property type="nucleotide sequence ID" value="NZ_UPPP01000077.1"/>
</dbReference>
<dbReference type="GO" id="GO:0004853">
    <property type="term" value="F:uroporphyrinogen decarboxylase activity"/>
    <property type="evidence" value="ECO:0007669"/>
    <property type="project" value="InterPro"/>
</dbReference>
<dbReference type="GO" id="GO:0006779">
    <property type="term" value="P:porphyrin-containing compound biosynthetic process"/>
    <property type="evidence" value="ECO:0007669"/>
    <property type="project" value="InterPro"/>
</dbReference>
<dbReference type="InterPro" id="IPR052024">
    <property type="entry name" value="Methanogen_methyltrans"/>
</dbReference>
<gene>
    <name evidence="2" type="ORF">LUCI_2872</name>
</gene>
<organism evidence="2 3">
    <name type="scientific">Lucifera butyrica</name>
    <dbReference type="NCBI Taxonomy" id="1351585"/>
    <lineage>
        <taxon>Bacteria</taxon>
        <taxon>Bacillati</taxon>
        <taxon>Bacillota</taxon>
        <taxon>Negativicutes</taxon>
        <taxon>Veillonellales</taxon>
        <taxon>Veillonellaceae</taxon>
        <taxon>Lucifera</taxon>
    </lineage>
</organism>
<dbReference type="Gene3D" id="3.20.20.210">
    <property type="match status" value="1"/>
</dbReference>
<dbReference type="Proteomes" id="UP000277811">
    <property type="component" value="Unassembled WGS sequence"/>
</dbReference>
<feature type="domain" description="Uroporphyrinogen decarboxylase (URO-D)" evidence="1">
    <location>
        <begin position="50"/>
        <end position="330"/>
    </location>
</feature>
<protein>
    <submittedName>
        <fullName evidence="2">Uroporphyrinogen decarboxylase (Uro-d)</fullName>
    </submittedName>
</protein>
<accession>A0A498R9I0</accession>
<dbReference type="Pfam" id="PF01208">
    <property type="entry name" value="URO-D"/>
    <property type="match status" value="1"/>
</dbReference>
<dbReference type="CDD" id="cd03465">
    <property type="entry name" value="URO-D_like"/>
    <property type="match status" value="1"/>
</dbReference>